<evidence type="ECO:0000256" key="8">
    <source>
        <dbReference type="ARBA" id="ARBA00023224"/>
    </source>
</evidence>
<feature type="transmembrane region" description="Helical" evidence="9">
    <location>
        <begin position="122"/>
        <end position="141"/>
    </location>
</feature>
<feature type="transmembrane region" description="Helical" evidence="9">
    <location>
        <begin position="245"/>
        <end position="272"/>
    </location>
</feature>
<keyword evidence="12" id="KW-1185">Reference proteome</keyword>
<dbReference type="PANTHER" id="PTHR24231:SF35">
    <property type="entry name" value="P2Y PURINOCEPTOR 4-LIKE"/>
    <property type="match status" value="1"/>
</dbReference>
<keyword evidence="2" id="KW-1003">Cell membrane</keyword>
<keyword evidence="8" id="KW-0807">Transducer</keyword>
<dbReference type="AlphaFoldDB" id="A0A8C1CKT9"/>
<feature type="transmembrane region" description="Helical" evidence="9">
    <location>
        <begin position="161"/>
        <end position="184"/>
    </location>
</feature>
<dbReference type="InterPro" id="IPR017452">
    <property type="entry name" value="GPCR_Rhodpsn_7TM"/>
</dbReference>
<keyword evidence="6 9" id="KW-0472">Membrane</keyword>
<dbReference type="SUPFAM" id="SSF81321">
    <property type="entry name" value="Family A G protein-coupled receptor-like"/>
    <property type="match status" value="1"/>
</dbReference>
<reference evidence="11" key="1">
    <citation type="submission" date="2025-08" db="UniProtKB">
        <authorList>
            <consortium name="Ensembl"/>
        </authorList>
    </citation>
    <scope>IDENTIFICATION</scope>
</reference>
<sequence>MFSLQMYCLYKMLFQKCLFFNVGGKIQGILIYLTLIHNISFFSVTMIYYKPKNIFICCFLQMNSTEVSNATSSDCSRVCPIKPQHISISVLICLTFLVGLLLNVFSLWVFTCRTQEWTCNTVLQFHLAVSDVLMCPMGPFMAVYYHTANWLFGKVLCRLKIAFITFHINSSILFLTFISIQRYVAVVRFNQDSYMNRKDFVQKLCFGVWLFVLVKGTVLAAVLDTSTMDNHTLCLSIHQEKYTDFYFIVNFTVLIPGLLLSFVVSAICYTLLVRSMSRLDTSHDSGQAIKSKSCKMVAVCLTIFVVCFTPMNVLRSVGLVVKKFFPCNCGLLLNVETAYYVSWILAGANCCLDPIIYCFSSQKFTKTFRISLRKIGLRLEMSHGESS</sequence>
<keyword evidence="5" id="KW-0297">G-protein coupled receptor</keyword>
<feature type="domain" description="G-protein coupled receptors family 1 profile" evidence="10">
    <location>
        <begin position="102"/>
        <end position="357"/>
    </location>
</feature>
<feature type="transmembrane region" description="Helical" evidence="9">
    <location>
        <begin position="204"/>
        <end position="223"/>
    </location>
</feature>
<keyword evidence="4 9" id="KW-1133">Transmembrane helix</keyword>
<proteinExistence type="predicted"/>
<dbReference type="Gene3D" id="1.20.1070.10">
    <property type="entry name" value="Rhodopsin 7-helix transmembrane proteins"/>
    <property type="match status" value="1"/>
</dbReference>
<evidence type="ECO:0000256" key="1">
    <source>
        <dbReference type="ARBA" id="ARBA00004651"/>
    </source>
</evidence>
<evidence type="ECO:0000313" key="11">
    <source>
        <dbReference type="Ensembl" id="ENSCCRP00000048781.1"/>
    </source>
</evidence>
<protein>
    <recommendedName>
        <fullName evidence="10">G-protein coupled receptors family 1 profile domain-containing protein</fullName>
    </recommendedName>
</protein>
<evidence type="ECO:0000256" key="7">
    <source>
        <dbReference type="ARBA" id="ARBA00023170"/>
    </source>
</evidence>
<dbReference type="InterPro" id="IPR000276">
    <property type="entry name" value="GPCR_Rhodpsn"/>
</dbReference>
<evidence type="ECO:0000259" key="10">
    <source>
        <dbReference type="PROSITE" id="PS50262"/>
    </source>
</evidence>
<dbReference type="Proteomes" id="UP001108240">
    <property type="component" value="Unplaced"/>
</dbReference>
<feature type="transmembrane region" description="Helical" evidence="9">
    <location>
        <begin position="86"/>
        <end position="110"/>
    </location>
</feature>
<organism evidence="11 12">
    <name type="scientific">Cyprinus carpio carpio</name>
    <dbReference type="NCBI Taxonomy" id="630221"/>
    <lineage>
        <taxon>Eukaryota</taxon>
        <taxon>Metazoa</taxon>
        <taxon>Chordata</taxon>
        <taxon>Craniata</taxon>
        <taxon>Vertebrata</taxon>
        <taxon>Euteleostomi</taxon>
        <taxon>Actinopterygii</taxon>
        <taxon>Neopterygii</taxon>
        <taxon>Teleostei</taxon>
        <taxon>Ostariophysi</taxon>
        <taxon>Cypriniformes</taxon>
        <taxon>Cyprinidae</taxon>
        <taxon>Cyprininae</taxon>
        <taxon>Cyprinus</taxon>
    </lineage>
</organism>
<evidence type="ECO:0000256" key="9">
    <source>
        <dbReference type="SAM" id="Phobius"/>
    </source>
</evidence>
<dbReference type="PROSITE" id="PS50262">
    <property type="entry name" value="G_PROTEIN_RECEP_F1_2"/>
    <property type="match status" value="1"/>
</dbReference>
<dbReference type="Ensembl" id="ENSCCRT00000052850.2">
    <property type="protein sequence ID" value="ENSCCRP00000048781.1"/>
    <property type="gene ID" value="ENSCCRG00000026017.2"/>
</dbReference>
<dbReference type="PANTHER" id="PTHR24231">
    <property type="entry name" value="PURINOCEPTOR-RELATED G-PROTEIN COUPLED RECEPTOR"/>
    <property type="match status" value="1"/>
</dbReference>
<dbReference type="GO" id="GO:0005886">
    <property type="term" value="C:plasma membrane"/>
    <property type="evidence" value="ECO:0007669"/>
    <property type="project" value="UniProtKB-SubCell"/>
</dbReference>
<dbReference type="PRINTS" id="PR00237">
    <property type="entry name" value="GPCRRHODOPSN"/>
</dbReference>
<accession>A0A8C1CKT9</accession>
<keyword evidence="7" id="KW-0675">Receptor</keyword>
<feature type="transmembrane region" description="Helical" evidence="9">
    <location>
        <begin position="293"/>
        <end position="314"/>
    </location>
</feature>
<feature type="transmembrane region" description="Helical" evidence="9">
    <location>
        <begin position="340"/>
        <end position="359"/>
    </location>
</feature>
<dbReference type="OMA" id="HTANWLF"/>
<evidence type="ECO:0000256" key="2">
    <source>
        <dbReference type="ARBA" id="ARBA00022475"/>
    </source>
</evidence>
<evidence type="ECO:0000256" key="6">
    <source>
        <dbReference type="ARBA" id="ARBA00023136"/>
    </source>
</evidence>
<evidence type="ECO:0000256" key="5">
    <source>
        <dbReference type="ARBA" id="ARBA00023040"/>
    </source>
</evidence>
<name>A0A8C1CKT9_CYPCA</name>
<evidence type="ECO:0000256" key="4">
    <source>
        <dbReference type="ARBA" id="ARBA00022989"/>
    </source>
</evidence>
<evidence type="ECO:0000256" key="3">
    <source>
        <dbReference type="ARBA" id="ARBA00022692"/>
    </source>
</evidence>
<comment type="subcellular location">
    <subcellularLocation>
        <location evidence="1">Cell membrane</location>
        <topology evidence="1">Multi-pass membrane protein</topology>
    </subcellularLocation>
</comment>
<reference evidence="11" key="2">
    <citation type="submission" date="2025-09" db="UniProtKB">
        <authorList>
            <consortium name="Ensembl"/>
        </authorList>
    </citation>
    <scope>IDENTIFICATION</scope>
</reference>
<evidence type="ECO:0000313" key="12">
    <source>
        <dbReference type="Proteomes" id="UP001108240"/>
    </source>
</evidence>
<dbReference type="GO" id="GO:0004930">
    <property type="term" value="F:G protein-coupled receptor activity"/>
    <property type="evidence" value="ECO:0007669"/>
    <property type="project" value="UniProtKB-KW"/>
</dbReference>
<keyword evidence="3 9" id="KW-0812">Transmembrane</keyword>
<dbReference type="GeneTree" id="ENSGT01150000286937"/>
<dbReference type="Pfam" id="PF00001">
    <property type="entry name" value="7tm_1"/>
    <property type="match status" value="1"/>
</dbReference>